<comment type="subcellular location">
    <subcellularLocation>
        <location evidence="1">Membrane</location>
        <topology evidence="1">Multi-pass membrane protein</topology>
    </subcellularLocation>
</comment>
<dbReference type="InterPro" id="IPR005829">
    <property type="entry name" value="Sugar_transporter_CS"/>
</dbReference>
<evidence type="ECO:0000313" key="9">
    <source>
        <dbReference type="Proteomes" id="UP000009168"/>
    </source>
</evidence>
<keyword evidence="5 6" id="KW-0472">Membrane</keyword>
<evidence type="ECO:0000313" key="8">
    <source>
        <dbReference type="EMBL" id="EAS03953.2"/>
    </source>
</evidence>
<evidence type="ECO:0000256" key="2">
    <source>
        <dbReference type="ARBA" id="ARBA00022448"/>
    </source>
</evidence>
<evidence type="ECO:0000256" key="3">
    <source>
        <dbReference type="ARBA" id="ARBA00022692"/>
    </source>
</evidence>
<dbReference type="GO" id="GO:0016020">
    <property type="term" value="C:membrane"/>
    <property type="evidence" value="ECO:0007669"/>
    <property type="project" value="UniProtKB-SubCell"/>
</dbReference>
<dbReference type="InParanoid" id="I7M3R5"/>
<feature type="transmembrane region" description="Helical" evidence="6">
    <location>
        <begin position="521"/>
        <end position="539"/>
    </location>
</feature>
<dbReference type="Gene3D" id="1.20.1250.20">
    <property type="entry name" value="MFS general substrate transporter like domains"/>
    <property type="match status" value="1"/>
</dbReference>
<keyword evidence="9" id="KW-1185">Reference proteome</keyword>
<keyword evidence="3 6" id="KW-0812">Transmembrane</keyword>
<feature type="transmembrane region" description="Helical" evidence="6">
    <location>
        <begin position="160"/>
        <end position="177"/>
    </location>
</feature>
<feature type="transmembrane region" description="Helical" evidence="6">
    <location>
        <begin position="403"/>
        <end position="425"/>
    </location>
</feature>
<organism evidence="8 9">
    <name type="scientific">Tetrahymena thermophila (strain SB210)</name>
    <dbReference type="NCBI Taxonomy" id="312017"/>
    <lineage>
        <taxon>Eukaryota</taxon>
        <taxon>Sar</taxon>
        <taxon>Alveolata</taxon>
        <taxon>Ciliophora</taxon>
        <taxon>Intramacronucleata</taxon>
        <taxon>Oligohymenophorea</taxon>
        <taxon>Hymenostomatida</taxon>
        <taxon>Tetrahymenina</taxon>
        <taxon>Tetrahymenidae</taxon>
        <taxon>Tetrahymena</taxon>
    </lineage>
</organism>
<evidence type="ECO:0000256" key="6">
    <source>
        <dbReference type="SAM" id="Phobius"/>
    </source>
</evidence>
<feature type="transmembrane region" description="Helical" evidence="6">
    <location>
        <begin position="132"/>
        <end position="151"/>
    </location>
</feature>
<dbReference type="Proteomes" id="UP000009168">
    <property type="component" value="Unassembled WGS sequence"/>
</dbReference>
<feature type="transmembrane region" description="Helical" evidence="6">
    <location>
        <begin position="437"/>
        <end position="456"/>
    </location>
</feature>
<protein>
    <submittedName>
        <fullName evidence="8">MFS transporter</fullName>
    </submittedName>
</protein>
<dbReference type="InterPro" id="IPR020846">
    <property type="entry name" value="MFS_dom"/>
</dbReference>
<dbReference type="SUPFAM" id="SSF103473">
    <property type="entry name" value="MFS general substrate transporter"/>
    <property type="match status" value="1"/>
</dbReference>
<dbReference type="KEGG" id="tet:TTHERM_00456910"/>
<dbReference type="AlphaFoldDB" id="I7M3R5"/>
<dbReference type="InterPro" id="IPR005828">
    <property type="entry name" value="MFS_sugar_transport-like"/>
</dbReference>
<evidence type="ECO:0000256" key="5">
    <source>
        <dbReference type="ARBA" id="ARBA00023136"/>
    </source>
</evidence>
<name>I7M3R5_TETTS</name>
<dbReference type="PROSITE" id="PS00216">
    <property type="entry name" value="SUGAR_TRANSPORT_1"/>
    <property type="match status" value="1"/>
</dbReference>
<dbReference type="EMBL" id="GG662464">
    <property type="protein sequence ID" value="EAS03953.2"/>
    <property type="molecule type" value="Genomic_DNA"/>
</dbReference>
<feature type="transmembrane region" description="Helical" evidence="6">
    <location>
        <begin position="496"/>
        <end position="514"/>
    </location>
</feature>
<dbReference type="PROSITE" id="PS50850">
    <property type="entry name" value="MFS"/>
    <property type="match status" value="1"/>
</dbReference>
<feature type="domain" description="Major facilitator superfamily (MFS) profile" evidence="7">
    <location>
        <begin position="80"/>
        <end position="543"/>
    </location>
</feature>
<sequence>MSMNKFILFYHKIDSSFSFTLKRVKTCEDQRNKENQAQLMNSSENESLNQQDLSDENKQVMLVNDIMEKKVGFGWFQKRSLLILSCIDLNDGCEYIIISIVLPLIREEWNNKSLEQNPHQHSDVINQNTFKWLTTIVFIGMFAGSIFTGYFSDRYGRKKVIMVCSLLYSIACFYSLLITEIYEIFIQRFLQGLIFSVTIPLSTTMFTEISPVKYRGMGVMFINFGITVGLLFGILLSWIILEDINHGKWRLLTAAQFIQGLVVFVGTYLYLLESPRYLMLSNQVQEGVNVLNQMICINKQIVQGDRASQQDNKNLSQALVIQNENLITDQQQIQLINLAKNINHDAGENLNMFAFLKKIESLFNEKNKRLSIFLSLQYLFTGFIAFGQIITIPIIFQEQSKKSFLSLFVSFLGEIPSYLIFYFIFNREGATRKKSMIISWFVSATFNILFYLRIYMSFSLFIVRMSQRCCYILQYLYCNEAYSTHLRTTGLGLMNMTARIGLIIMPFIVLEIVAYSPISSFLLFGLLCYLISFFCYMLPFDTAKMRLDEQSLLVQQDKNENKI</sequence>
<gene>
    <name evidence="8" type="ORF">TTHERM_00456910</name>
</gene>
<dbReference type="eggNOG" id="KOG0253">
    <property type="taxonomic scope" value="Eukaryota"/>
</dbReference>
<evidence type="ECO:0000259" key="7">
    <source>
        <dbReference type="PROSITE" id="PS50850"/>
    </source>
</evidence>
<dbReference type="PANTHER" id="PTHR23511">
    <property type="entry name" value="SYNAPTIC VESICLE GLYCOPROTEIN 2"/>
    <property type="match status" value="1"/>
</dbReference>
<dbReference type="Pfam" id="PF00083">
    <property type="entry name" value="Sugar_tr"/>
    <property type="match status" value="1"/>
</dbReference>
<dbReference type="CDD" id="cd17316">
    <property type="entry name" value="MFS_SV2_like"/>
    <property type="match status" value="1"/>
</dbReference>
<reference evidence="9" key="1">
    <citation type="journal article" date="2006" name="PLoS Biol.">
        <title>Macronuclear genome sequence of the ciliate Tetrahymena thermophila, a model eukaryote.</title>
        <authorList>
            <person name="Eisen J.A."/>
            <person name="Coyne R.S."/>
            <person name="Wu M."/>
            <person name="Wu D."/>
            <person name="Thiagarajan M."/>
            <person name="Wortman J.R."/>
            <person name="Badger J.H."/>
            <person name="Ren Q."/>
            <person name="Amedeo P."/>
            <person name="Jones K.M."/>
            <person name="Tallon L.J."/>
            <person name="Delcher A.L."/>
            <person name="Salzberg S.L."/>
            <person name="Silva J.C."/>
            <person name="Haas B.J."/>
            <person name="Majoros W.H."/>
            <person name="Farzad M."/>
            <person name="Carlton J.M."/>
            <person name="Smith R.K. Jr."/>
            <person name="Garg J."/>
            <person name="Pearlman R.E."/>
            <person name="Karrer K.M."/>
            <person name="Sun L."/>
            <person name="Manning G."/>
            <person name="Elde N.C."/>
            <person name="Turkewitz A.P."/>
            <person name="Asai D.J."/>
            <person name="Wilkes D.E."/>
            <person name="Wang Y."/>
            <person name="Cai H."/>
            <person name="Collins K."/>
            <person name="Stewart B.A."/>
            <person name="Lee S.R."/>
            <person name="Wilamowska K."/>
            <person name="Weinberg Z."/>
            <person name="Ruzzo W.L."/>
            <person name="Wloga D."/>
            <person name="Gaertig J."/>
            <person name="Frankel J."/>
            <person name="Tsao C.-C."/>
            <person name="Gorovsky M.A."/>
            <person name="Keeling P.J."/>
            <person name="Waller R.F."/>
            <person name="Patron N.J."/>
            <person name="Cherry J.M."/>
            <person name="Stover N.A."/>
            <person name="Krieger C.J."/>
            <person name="del Toro C."/>
            <person name="Ryder H.F."/>
            <person name="Williamson S.C."/>
            <person name="Barbeau R.A."/>
            <person name="Hamilton E.P."/>
            <person name="Orias E."/>
        </authorList>
    </citation>
    <scope>NUCLEOTIDE SEQUENCE [LARGE SCALE GENOMIC DNA]</scope>
    <source>
        <strain evidence="9">SB210</strain>
    </source>
</reference>
<dbReference type="InterPro" id="IPR036259">
    <property type="entry name" value="MFS_trans_sf"/>
</dbReference>
<dbReference type="OrthoDB" id="6612291at2759"/>
<feature type="transmembrane region" description="Helical" evidence="6">
    <location>
        <begin position="253"/>
        <end position="272"/>
    </location>
</feature>
<accession>I7M3R5</accession>
<dbReference type="PANTHER" id="PTHR23511:SF5">
    <property type="entry name" value="MAJOR FACILITATOR-TYPE TRANSPORTER HXNZ-RELATED"/>
    <property type="match status" value="1"/>
</dbReference>
<evidence type="ECO:0000256" key="4">
    <source>
        <dbReference type="ARBA" id="ARBA00022989"/>
    </source>
</evidence>
<dbReference type="STRING" id="312017.I7M3R5"/>
<keyword evidence="2" id="KW-0813">Transport</keyword>
<evidence type="ECO:0000256" key="1">
    <source>
        <dbReference type="ARBA" id="ARBA00004141"/>
    </source>
</evidence>
<feature type="transmembrane region" description="Helical" evidence="6">
    <location>
        <begin position="219"/>
        <end position="241"/>
    </location>
</feature>
<feature type="transmembrane region" description="Helical" evidence="6">
    <location>
        <begin position="376"/>
        <end position="397"/>
    </location>
</feature>
<proteinExistence type="predicted"/>
<dbReference type="RefSeq" id="XP_001024198.2">
    <property type="nucleotide sequence ID" value="XM_001024198.2"/>
</dbReference>
<keyword evidence="4 6" id="KW-1133">Transmembrane helix</keyword>
<dbReference type="GO" id="GO:0022857">
    <property type="term" value="F:transmembrane transporter activity"/>
    <property type="evidence" value="ECO:0007669"/>
    <property type="project" value="InterPro"/>
</dbReference>
<dbReference type="GeneID" id="7845296"/>
<feature type="transmembrane region" description="Helical" evidence="6">
    <location>
        <begin position="189"/>
        <end position="207"/>
    </location>
</feature>
<dbReference type="FunCoup" id="I7M3R5">
    <property type="interactions" value="8"/>
</dbReference>